<evidence type="ECO:0000313" key="2">
    <source>
        <dbReference type="Proteomes" id="UP000250321"/>
    </source>
</evidence>
<name>A0A314Y0Z6_PRUYE</name>
<sequence length="58" mass="6206">MAESDEGKEVAVLVGLRGGILPCMPKSLSFLNFFYLELVPSSLHVQISNAGFVVLAPN</sequence>
<dbReference type="Proteomes" id="UP000250321">
    <property type="component" value="Unassembled WGS sequence"/>
</dbReference>
<dbReference type="EMBL" id="PJQY01001675">
    <property type="protein sequence ID" value="PQQ00612.1"/>
    <property type="molecule type" value="Genomic_DNA"/>
</dbReference>
<reference evidence="1 2" key="1">
    <citation type="submission" date="2018-02" db="EMBL/GenBank/DDBJ databases">
        <title>Draft genome of wild Prunus yedoensis var. nudiflora.</title>
        <authorList>
            <person name="Baek S."/>
            <person name="Kim J.-H."/>
            <person name="Choi K."/>
            <person name="Kim G.-B."/>
            <person name="Cho A."/>
            <person name="Jang H."/>
            <person name="Shin C.-H."/>
            <person name="Yu H.-J."/>
            <person name="Mun J.-H."/>
        </authorList>
    </citation>
    <scope>NUCLEOTIDE SEQUENCE [LARGE SCALE GENOMIC DNA]</scope>
    <source>
        <strain evidence="2">cv. Jeju island</strain>
        <tissue evidence="1">Leaf</tissue>
    </source>
</reference>
<comment type="caution">
    <text evidence="1">The sequence shown here is derived from an EMBL/GenBank/DDBJ whole genome shotgun (WGS) entry which is preliminary data.</text>
</comment>
<keyword evidence="2" id="KW-1185">Reference proteome</keyword>
<dbReference type="AlphaFoldDB" id="A0A314Y0Z6"/>
<accession>A0A314Y0Z6</accession>
<proteinExistence type="predicted"/>
<protein>
    <submittedName>
        <fullName evidence="1">Uncharacterized protein</fullName>
    </submittedName>
</protein>
<gene>
    <name evidence="1" type="ORF">Pyn_34803</name>
</gene>
<organism evidence="1 2">
    <name type="scientific">Prunus yedoensis var. nudiflora</name>
    <dbReference type="NCBI Taxonomy" id="2094558"/>
    <lineage>
        <taxon>Eukaryota</taxon>
        <taxon>Viridiplantae</taxon>
        <taxon>Streptophyta</taxon>
        <taxon>Embryophyta</taxon>
        <taxon>Tracheophyta</taxon>
        <taxon>Spermatophyta</taxon>
        <taxon>Magnoliopsida</taxon>
        <taxon>eudicotyledons</taxon>
        <taxon>Gunneridae</taxon>
        <taxon>Pentapetalae</taxon>
        <taxon>rosids</taxon>
        <taxon>fabids</taxon>
        <taxon>Rosales</taxon>
        <taxon>Rosaceae</taxon>
        <taxon>Amygdaloideae</taxon>
        <taxon>Amygdaleae</taxon>
        <taxon>Prunus</taxon>
    </lineage>
</organism>
<evidence type="ECO:0000313" key="1">
    <source>
        <dbReference type="EMBL" id="PQQ00612.1"/>
    </source>
</evidence>